<reference evidence="2 3" key="1">
    <citation type="submission" date="2011-08" db="EMBL/GenBank/DDBJ databases">
        <title>The Genome Sequence of Plasmodium vivax Mauritania I.</title>
        <authorList>
            <consortium name="The Broad Institute Genome Sequencing Platform"/>
            <consortium name="The Broad Institute Genome Sequencing Center for Infectious Disease"/>
            <person name="Neafsey D."/>
            <person name="Carlton J."/>
            <person name="Barnwell J."/>
            <person name="Collins W."/>
            <person name="Escalante A."/>
            <person name="Mullikin J."/>
            <person name="Saul A."/>
            <person name="Guigo R."/>
            <person name="Camara F."/>
            <person name="Young S.K."/>
            <person name="Zeng Q."/>
            <person name="Gargeya S."/>
            <person name="Fitzgerald M."/>
            <person name="Haas B."/>
            <person name="Abouelleil A."/>
            <person name="Alvarado L."/>
            <person name="Arachchi H.M."/>
            <person name="Berlin A."/>
            <person name="Brown A."/>
            <person name="Chapman S.B."/>
            <person name="Chen Z."/>
            <person name="Dunbar C."/>
            <person name="Freedman E."/>
            <person name="Gearin G."/>
            <person name="Gellesch M."/>
            <person name="Goldberg J."/>
            <person name="Griggs A."/>
            <person name="Gujja S."/>
            <person name="Heiman D."/>
            <person name="Howarth C."/>
            <person name="Larson L."/>
            <person name="Lui A."/>
            <person name="MacDonald P.J.P."/>
            <person name="Montmayeur A."/>
            <person name="Murphy C."/>
            <person name="Neiman D."/>
            <person name="Pearson M."/>
            <person name="Priest M."/>
            <person name="Roberts A."/>
            <person name="Saif S."/>
            <person name="Shea T."/>
            <person name="Shenoy N."/>
            <person name="Sisk P."/>
            <person name="Stolte C."/>
            <person name="Sykes S."/>
            <person name="Wortman J."/>
            <person name="Nusbaum C."/>
            <person name="Birren B."/>
        </authorList>
    </citation>
    <scope>NUCLEOTIDE SEQUENCE [LARGE SCALE GENOMIC DNA]</scope>
    <source>
        <strain evidence="2 3">Mauritania I</strain>
    </source>
</reference>
<organism evidence="2 3">
    <name type="scientific">Plasmodium vivax Mauritania I</name>
    <dbReference type="NCBI Taxonomy" id="1035515"/>
    <lineage>
        <taxon>Eukaryota</taxon>
        <taxon>Sar</taxon>
        <taxon>Alveolata</taxon>
        <taxon>Apicomplexa</taxon>
        <taxon>Aconoidasida</taxon>
        <taxon>Haemosporida</taxon>
        <taxon>Plasmodiidae</taxon>
        <taxon>Plasmodium</taxon>
        <taxon>Plasmodium (Plasmodium)</taxon>
    </lineage>
</organism>
<feature type="region of interest" description="Disordered" evidence="1">
    <location>
        <begin position="69"/>
        <end position="96"/>
    </location>
</feature>
<feature type="region of interest" description="Disordered" evidence="1">
    <location>
        <begin position="568"/>
        <end position="598"/>
    </location>
</feature>
<evidence type="ECO:0000313" key="2">
    <source>
        <dbReference type="EMBL" id="KMZ95494.1"/>
    </source>
</evidence>
<dbReference type="InterPro" id="IPR008780">
    <property type="entry name" value="Plasmodium_Vir"/>
</dbReference>
<gene>
    <name evidence="2" type="ORF">PVMG_05801</name>
</gene>
<feature type="compositionally biased region" description="Basic and acidic residues" evidence="1">
    <location>
        <begin position="232"/>
        <end position="243"/>
    </location>
</feature>
<feature type="compositionally biased region" description="Polar residues" evidence="1">
    <location>
        <begin position="244"/>
        <end position="260"/>
    </location>
</feature>
<evidence type="ECO:0000313" key="3">
    <source>
        <dbReference type="Proteomes" id="UP000053776"/>
    </source>
</evidence>
<dbReference type="EMBL" id="KQ234985">
    <property type="protein sequence ID" value="KMZ95494.1"/>
    <property type="molecule type" value="Genomic_DNA"/>
</dbReference>
<evidence type="ECO:0000256" key="1">
    <source>
        <dbReference type="SAM" id="MobiDB-lite"/>
    </source>
</evidence>
<name>A0A0J9TJT1_PLAVI</name>
<protein>
    <submittedName>
        <fullName evidence="2">Uncharacterized protein</fullName>
    </submittedName>
</protein>
<feature type="compositionally biased region" description="Basic and acidic residues" evidence="1">
    <location>
        <begin position="72"/>
        <end position="83"/>
    </location>
</feature>
<feature type="region of interest" description="Disordered" evidence="1">
    <location>
        <begin position="124"/>
        <end position="196"/>
    </location>
</feature>
<sequence>MKLFKVNYFIRFLKNSYLKFNTQEEIKDEINKCAKYFQSLSSPVTQTEEKIKLERPTEVICGENKLCNPKDVTSEENEKKTETVEEPSGIGHLKGQDLQVKSQIQVAEVNSRNEDSLQITQQKLLSNVNPSDTARETSGPIAGGNPQREQATQDKTLDAQAPDSEDVNSQSTRAKETVRGSDMGSYPIHAPNDTTSLGSSVHVVIDASSASIANSENLHDITYISLSYNKATDAKEERDEASSDRTVVNRPNDNADNGSLSPDRKVTNNLCRGGINVVEKVDGGTGLGDEVIRGVLTNENSLFVNGKHTHLSQDNVIRQEEEEKKEIKSKNQESFNMQTGKYQYDPSENSYFPKFYAPTIILGDSPSYKLYNTLNENGNKSAPNNYCISRLQRFKTNYPQCTELCEKYAKNLENLSVIIQNVDNDIERCRYLNLWIYSEIRKKFPRYVDKIYELPFMRIYFSEFHLIQKSLNKQCIFTYNKKISSDLWNKFKHIHDFFKNIQYIKSKIADDENNCSKYSEYLKYIKEIYTTYESECCNNVNGNCPPNLNFNDWCGMESEISEIKCNETETPAVSESDDLAESTENPGNMEQPKGHSGVMPQEGLALADNRIRLVDPDIRLLEKDDSNINVVTPTILSCLGTFTTTYLLYKVSMSSNKNINFCTLA</sequence>
<dbReference type="Proteomes" id="UP000053776">
    <property type="component" value="Unassembled WGS sequence"/>
</dbReference>
<dbReference type="Pfam" id="PF05795">
    <property type="entry name" value="Plasmodium_Vir"/>
    <property type="match status" value="1"/>
</dbReference>
<feature type="region of interest" description="Disordered" evidence="1">
    <location>
        <begin position="231"/>
        <end position="265"/>
    </location>
</feature>
<dbReference type="AlphaFoldDB" id="A0A0J9TJT1"/>
<proteinExistence type="predicted"/>
<accession>A0A0J9TJT1</accession>